<dbReference type="Proteomes" id="UP000008291">
    <property type="component" value="Chromosome"/>
</dbReference>
<reference evidence="2 3" key="1">
    <citation type="journal article" date="2006" name="J. Bacteriol.">
        <title>The genome sequence of the obligately chemolithoautotrophic, facultatively anaerobic bacterium Thiobacillus denitrificans.</title>
        <authorList>
            <person name="Beller H.R."/>
            <person name="Chain P.S."/>
            <person name="Letain T.E."/>
            <person name="Chakicherla A."/>
            <person name="Larimer F.W."/>
            <person name="Richardson P.M."/>
            <person name="Coleman M.A."/>
            <person name="Wood A.P."/>
            <person name="Kelly D.P."/>
        </authorList>
    </citation>
    <scope>NUCLEOTIDE SEQUENCE [LARGE SCALE GENOMIC DNA]</scope>
    <source>
        <strain evidence="2 3">ATCC 25259</strain>
    </source>
</reference>
<gene>
    <name evidence="2" type="ordered locus">Tbd_1935</name>
</gene>
<keyword evidence="1" id="KW-0812">Transmembrane</keyword>
<organism evidence="2 3">
    <name type="scientific">Thiobacillus denitrificans (strain ATCC 25259 / T1)</name>
    <dbReference type="NCBI Taxonomy" id="292415"/>
    <lineage>
        <taxon>Bacteria</taxon>
        <taxon>Pseudomonadati</taxon>
        <taxon>Pseudomonadota</taxon>
        <taxon>Betaproteobacteria</taxon>
        <taxon>Nitrosomonadales</taxon>
        <taxon>Thiobacillaceae</taxon>
        <taxon>Thiobacillus</taxon>
    </lineage>
</organism>
<keyword evidence="3" id="KW-1185">Reference proteome</keyword>
<evidence type="ECO:0000256" key="1">
    <source>
        <dbReference type="SAM" id="Phobius"/>
    </source>
</evidence>
<feature type="transmembrane region" description="Helical" evidence="1">
    <location>
        <begin position="25"/>
        <end position="50"/>
    </location>
</feature>
<keyword evidence="1" id="KW-1133">Transmembrane helix</keyword>
<dbReference type="EMBL" id="CP000116">
    <property type="protein sequence ID" value="AAZ97888.1"/>
    <property type="molecule type" value="Genomic_DNA"/>
</dbReference>
<dbReference type="KEGG" id="tbd:Tbd_1935"/>
<protein>
    <submittedName>
        <fullName evidence="2">Uncharacterized protein</fullName>
    </submittedName>
</protein>
<dbReference type="AlphaFoldDB" id="Q3SHJ8"/>
<dbReference type="HOGENOM" id="CLU_3085782_0_0_4"/>
<sequence>MPTNPSFPGPRPPESKPNERPGIGIFQMIGLGLILLFVLFLVIVVVGSLFDT</sequence>
<keyword evidence="1" id="KW-0472">Membrane</keyword>
<name>Q3SHJ8_THIDA</name>
<accession>Q3SHJ8</accession>
<evidence type="ECO:0000313" key="2">
    <source>
        <dbReference type="EMBL" id="AAZ97888.1"/>
    </source>
</evidence>
<evidence type="ECO:0000313" key="3">
    <source>
        <dbReference type="Proteomes" id="UP000008291"/>
    </source>
</evidence>
<proteinExistence type="predicted"/>
<dbReference type="RefSeq" id="WP_011312447.1">
    <property type="nucleotide sequence ID" value="NC_007404.1"/>
</dbReference>